<sequence length="301" mass="33771">MQIPGIVHRSQLTQTLAERPELEPRLKRALDSGALRRVATWYVAEDAPPDVVAVLRQGMRPTCADGAALHGLFVPPLEGVHLFRPRVLVLPPETRGVRLDRIRRRSGSVQRIGGAQPIVLHGPQLRAWPGTDPVPDLPLVLEHAGRCLPTSSAAVLFESAVHLGRLTLAEAREIVARLPHDPRRSLSRIRADAESGTETAVRWWLESLGVTVRAQVPFPGGVRQRADLLVGRSWVIECDSRAHHDDPRSYAEDRARDLFLRSRGFYVTRLTWEQVFLQWSTTEALLRTILRRGEHRRAPKA</sequence>
<comment type="caution">
    <text evidence="1">The sequence shown here is derived from an EMBL/GenBank/DDBJ whole genome shotgun (WGS) entry which is preliminary data.</text>
</comment>
<accession>A0A921GTU6</accession>
<keyword evidence="1" id="KW-0540">Nuclease</keyword>
<name>A0A921GTU6_9MICO</name>
<protein>
    <submittedName>
        <fullName evidence="1">Endonuclease domain-containing protein</fullName>
    </submittedName>
</protein>
<evidence type="ECO:0000313" key="1">
    <source>
        <dbReference type="EMBL" id="HJF51058.1"/>
    </source>
</evidence>
<dbReference type="GO" id="GO:0004519">
    <property type="term" value="F:endonuclease activity"/>
    <property type="evidence" value="ECO:0007669"/>
    <property type="project" value="UniProtKB-KW"/>
</dbReference>
<reference evidence="1" key="1">
    <citation type="journal article" date="2021" name="PeerJ">
        <title>Extensive microbial diversity within the chicken gut microbiome revealed by metagenomics and culture.</title>
        <authorList>
            <person name="Gilroy R."/>
            <person name="Ravi A."/>
            <person name="Getino M."/>
            <person name="Pursley I."/>
            <person name="Horton D.L."/>
            <person name="Alikhan N.F."/>
            <person name="Baker D."/>
            <person name="Gharbi K."/>
            <person name="Hall N."/>
            <person name="Watson M."/>
            <person name="Adriaenssens E.M."/>
            <person name="Foster-Nyarko E."/>
            <person name="Jarju S."/>
            <person name="Secka A."/>
            <person name="Antonio M."/>
            <person name="Oren A."/>
            <person name="Chaudhuri R.R."/>
            <person name="La Ragione R."/>
            <person name="Hildebrand F."/>
            <person name="Pallen M.J."/>
        </authorList>
    </citation>
    <scope>NUCLEOTIDE SEQUENCE</scope>
    <source>
        <strain evidence="1">1647</strain>
    </source>
</reference>
<evidence type="ECO:0000313" key="2">
    <source>
        <dbReference type="Proteomes" id="UP000775129"/>
    </source>
</evidence>
<dbReference type="Gene3D" id="3.40.960.10">
    <property type="entry name" value="VSR Endonuclease"/>
    <property type="match status" value="1"/>
</dbReference>
<dbReference type="SUPFAM" id="SSF52980">
    <property type="entry name" value="Restriction endonuclease-like"/>
    <property type="match status" value="1"/>
</dbReference>
<keyword evidence="1" id="KW-0378">Hydrolase</keyword>
<dbReference type="AlphaFoldDB" id="A0A921GTU6"/>
<dbReference type="InterPro" id="IPR011335">
    <property type="entry name" value="Restrct_endonuc-II-like"/>
</dbReference>
<keyword evidence="1" id="KW-0255">Endonuclease</keyword>
<organism evidence="1 2">
    <name type="scientific">Brachybacterium paraconglomeratum</name>
    <dbReference type="NCBI Taxonomy" id="173362"/>
    <lineage>
        <taxon>Bacteria</taxon>
        <taxon>Bacillati</taxon>
        <taxon>Actinomycetota</taxon>
        <taxon>Actinomycetes</taxon>
        <taxon>Micrococcales</taxon>
        <taxon>Dermabacteraceae</taxon>
        <taxon>Brachybacterium</taxon>
    </lineage>
</organism>
<proteinExistence type="predicted"/>
<reference evidence="1" key="2">
    <citation type="submission" date="2021-09" db="EMBL/GenBank/DDBJ databases">
        <authorList>
            <person name="Gilroy R."/>
        </authorList>
    </citation>
    <scope>NUCLEOTIDE SEQUENCE</scope>
    <source>
        <strain evidence="1">1647</strain>
    </source>
</reference>
<dbReference type="EMBL" id="DYWO01000447">
    <property type="protein sequence ID" value="HJF51058.1"/>
    <property type="molecule type" value="Genomic_DNA"/>
</dbReference>
<dbReference type="Proteomes" id="UP000775129">
    <property type="component" value="Unassembled WGS sequence"/>
</dbReference>
<gene>
    <name evidence="1" type="ORF">K8W24_14930</name>
</gene>